<proteinExistence type="predicted"/>
<protein>
    <submittedName>
        <fullName evidence="3">Uncharacterized protein</fullName>
    </submittedName>
</protein>
<feature type="non-terminal residue" evidence="3">
    <location>
        <position position="104"/>
    </location>
</feature>
<evidence type="ECO:0000313" key="5">
    <source>
        <dbReference type="Proteomes" id="UP000654075"/>
    </source>
</evidence>
<dbReference type="EMBL" id="CAJNNW010016830">
    <property type="protein sequence ID" value="CAE8659834.1"/>
    <property type="molecule type" value="Genomic_DNA"/>
</dbReference>
<sequence length="104" mass="11699">DWTCDWWSQTCTDLSKLMFLAYGGIFAYVGIQAYLLLHDRGRMAAAMAGGELWKEMVRLMGVYGELAQELNFHEIVNVVKQALGLKTEDEAPKENKSAGPKKKD</sequence>
<organism evidence="3 4">
    <name type="scientific">Polarella glacialis</name>
    <name type="common">Dinoflagellate</name>
    <dbReference type="NCBI Taxonomy" id="89957"/>
    <lineage>
        <taxon>Eukaryota</taxon>
        <taxon>Sar</taxon>
        <taxon>Alveolata</taxon>
        <taxon>Dinophyceae</taxon>
        <taxon>Suessiales</taxon>
        <taxon>Suessiaceae</taxon>
        <taxon>Polarella</taxon>
    </lineage>
</organism>
<evidence type="ECO:0000313" key="2">
    <source>
        <dbReference type="EMBL" id="CAE8621281.1"/>
    </source>
</evidence>
<name>A0A813IX15_POLGL</name>
<accession>A0A813IX15</accession>
<keyword evidence="1" id="KW-0812">Transmembrane</keyword>
<dbReference type="AlphaFoldDB" id="A0A813IX15"/>
<evidence type="ECO:0000313" key="3">
    <source>
        <dbReference type="EMBL" id="CAE8659834.1"/>
    </source>
</evidence>
<evidence type="ECO:0000256" key="1">
    <source>
        <dbReference type="SAM" id="Phobius"/>
    </source>
</evidence>
<keyword evidence="1" id="KW-0472">Membrane</keyword>
<comment type="caution">
    <text evidence="3">The sequence shown here is derived from an EMBL/GenBank/DDBJ whole genome shotgun (WGS) entry which is preliminary data.</text>
</comment>
<evidence type="ECO:0000313" key="4">
    <source>
        <dbReference type="Proteomes" id="UP000626109"/>
    </source>
</evidence>
<keyword evidence="5" id="KW-1185">Reference proteome</keyword>
<keyword evidence="1" id="KW-1133">Transmembrane helix</keyword>
<dbReference type="Proteomes" id="UP000626109">
    <property type="component" value="Unassembled WGS sequence"/>
</dbReference>
<reference evidence="3" key="1">
    <citation type="submission" date="2021-02" db="EMBL/GenBank/DDBJ databases">
        <authorList>
            <person name="Dougan E. K."/>
            <person name="Rhodes N."/>
            <person name="Thang M."/>
            <person name="Chan C."/>
        </authorList>
    </citation>
    <scope>NUCLEOTIDE SEQUENCE</scope>
</reference>
<gene>
    <name evidence="2" type="ORF">PGLA1383_LOCUS38801</name>
    <name evidence="3" type="ORF">PGLA2088_LOCUS13899</name>
</gene>
<feature type="transmembrane region" description="Helical" evidence="1">
    <location>
        <begin position="17"/>
        <end position="37"/>
    </location>
</feature>
<dbReference type="Proteomes" id="UP000654075">
    <property type="component" value="Unassembled WGS sequence"/>
</dbReference>
<dbReference type="EMBL" id="CAJNNV010027694">
    <property type="protein sequence ID" value="CAE8621281.1"/>
    <property type="molecule type" value="Genomic_DNA"/>
</dbReference>